<evidence type="ECO:0000313" key="1">
    <source>
        <dbReference type="EMBL" id="GMF44104.1"/>
    </source>
</evidence>
<comment type="caution">
    <text evidence="1">The sequence shown here is derived from an EMBL/GenBank/DDBJ whole genome shotgun (WGS) entry which is preliminary data.</text>
</comment>
<accession>A0A9W6XRG4</accession>
<proteinExistence type="predicted"/>
<sequence>MVIKIYDDPRNYANSGGLVLYETKEIRSAHQQLLLLVGDLRQTVAAAVHRLVAKVHWFSKPIEGPRHSSATFFLLWPGPSIGPGSFHSALSLVLNFFLVDEESANLCQEHDVVGTVAARTSRFVLMTLAGGLVSKDEQRGVDDSSWRSGLQG</sequence>
<organism evidence="1 2">
    <name type="scientific">Phytophthora fragariaefolia</name>
    <dbReference type="NCBI Taxonomy" id="1490495"/>
    <lineage>
        <taxon>Eukaryota</taxon>
        <taxon>Sar</taxon>
        <taxon>Stramenopiles</taxon>
        <taxon>Oomycota</taxon>
        <taxon>Peronosporomycetes</taxon>
        <taxon>Peronosporales</taxon>
        <taxon>Peronosporaceae</taxon>
        <taxon>Phytophthora</taxon>
    </lineage>
</organism>
<dbReference type="EMBL" id="BSXT01001646">
    <property type="protein sequence ID" value="GMF44104.1"/>
    <property type="molecule type" value="Genomic_DNA"/>
</dbReference>
<dbReference type="AlphaFoldDB" id="A0A9W6XRG4"/>
<protein>
    <submittedName>
        <fullName evidence="1">Unnamed protein product</fullName>
    </submittedName>
</protein>
<reference evidence="1" key="1">
    <citation type="submission" date="2023-04" db="EMBL/GenBank/DDBJ databases">
        <title>Phytophthora fragariaefolia NBRC 109709.</title>
        <authorList>
            <person name="Ichikawa N."/>
            <person name="Sato H."/>
            <person name="Tonouchi N."/>
        </authorList>
    </citation>
    <scope>NUCLEOTIDE SEQUENCE</scope>
    <source>
        <strain evidence="1">NBRC 109709</strain>
    </source>
</reference>
<keyword evidence="2" id="KW-1185">Reference proteome</keyword>
<evidence type="ECO:0000313" key="2">
    <source>
        <dbReference type="Proteomes" id="UP001165121"/>
    </source>
</evidence>
<gene>
    <name evidence="1" type="ORF">Pfra01_001520800</name>
</gene>
<dbReference type="Proteomes" id="UP001165121">
    <property type="component" value="Unassembled WGS sequence"/>
</dbReference>
<name>A0A9W6XRG4_9STRA</name>